<proteinExistence type="predicted"/>
<feature type="transmembrane region" description="Helical" evidence="6">
    <location>
        <begin position="184"/>
        <end position="206"/>
    </location>
</feature>
<sequence length="338" mass="37039">MLGKARWIAALVRRMPGREPRHQTSPVSSMRPFWGSMWAYWLLERWREAWALTIAILFLTGLSAEASVRSALASGGLVNKIAYFHHPTAPTTPSALLATAATFAAIAITRDAGFTAVGHFLSTTLHRKWRDWLDKRFNRALLDTNHTHFHLQQSGIDATGAAVPPPDNVDQRVQESIKGMTGGAIGLAMGIAGVVLSLGLVGSKLIETSSAVRRLDVLGSYGTACLTFTAIAIYVPLNTFIAAKLGGVLQHLSVCMQWAEGTYRTELNVLLHRSFHVAVLRGERVQKAVNSRRYDDIDKSGGARGVIAGRNIWQRDRKSGEETIAEIAKLTRNVTFQD</sequence>
<organism evidence="8 9">
    <name type="scientific">Shinella kummerowiae</name>
    <dbReference type="NCBI Taxonomy" id="417745"/>
    <lineage>
        <taxon>Bacteria</taxon>
        <taxon>Pseudomonadati</taxon>
        <taxon>Pseudomonadota</taxon>
        <taxon>Alphaproteobacteria</taxon>
        <taxon>Hyphomicrobiales</taxon>
        <taxon>Rhizobiaceae</taxon>
        <taxon>Shinella</taxon>
    </lineage>
</organism>
<evidence type="ECO:0000259" key="7">
    <source>
        <dbReference type="Pfam" id="PF06472"/>
    </source>
</evidence>
<keyword evidence="3 6" id="KW-0812">Transmembrane</keyword>
<comment type="caution">
    <text evidence="8">The sequence shown here is derived from an EMBL/GenBank/DDBJ whole genome shotgun (WGS) entry which is preliminary data.</text>
</comment>
<evidence type="ECO:0000256" key="1">
    <source>
        <dbReference type="ARBA" id="ARBA00004141"/>
    </source>
</evidence>
<feature type="transmembrane region" description="Helical" evidence="6">
    <location>
        <begin position="218"/>
        <end position="237"/>
    </location>
</feature>
<evidence type="ECO:0000313" key="8">
    <source>
        <dbReference type="EMBL" id="MXN48444.1"/>
    </source>
</evidence>
<evidence type="ECO:0000256" key="5">
    <source>
        <dbReference type="ARBA" id="ARBA00023136"/>
    </source>
</evidence>
<evidence type="ECO:0000256" key="4">
    <source>
        <dbReference type="ARBA" id="ARBA00022989"/>
    </source>
</evidence>
<keyword evidence="5 6" id="KW-0472">Membrane</keyword>
<dbReference type="GO" id="GO:0140359">
    <property type="term" value="F:ABC-type transporter activity"/>
    <property type="evidence" value="ECO:0007669"/>
    <property type="project" value="InterPro"/>
</dbReference>
<gene>
    <name evidence="8" type="ORF">GR138_24835</name>
</gene>
<dbReference type="AlphaFoldDB" id="A0A6N8SH97"/>
<reference evidence="8 9" key="1">
    <citation type="submission" date="2019-12" db="EMBL/GenBank/DDBJ databases">
        <title>Shinella kummerowiae sp. nov., a symbiotic bacterium isolated from root nodules of the herbal legume Kummerowia stipulacea.</title>
        <authorList>
            <person name="Gao J."/>
        </authorList>
    </citation>
    <scope>NUCLEOTIDE SEQUENCE [LARGE SCALE GENOMIC DNA]</scope>
    <source>
        <strain evidence="8 9">CCBAU 25048</strain>
    </source>
</reference>
<name>A0A6N8SH97_9HYPH</name>
<dbReference type="Proteomes" id="UP000435802">
    <property type="component" value="Unassembled WGS sequence"/>
</dbReference>
<dbReference type="InterPro" id="IPR011527">
    <property type="entry name" value="ABC1_TM_dom"/>
</dbReference>
<keyword evidence="4 6" id="KW-1133">Transmembrane helix</keyword>
<keyword evidence="9" id="KW-1185">Reference proteome</keyword>
<dbReference type="Gene3D" id="3.20.20.70">
    <property type="entry name" value="Aldolase class I"/>
    <property type="match status" value="1"/>
</dbReference>
<evidence type="ECO:0000313" key="9">
    <source>
        <dbReference type="Proteomes" id="UP000435802"/>
    </source>
</evidence>
<comment type="subcellular location">
    <subcellularLocation>
        <location evidence="1">Membrane</location>
        <topology evidence="1">Multi-pass membrane protein</topology>
    </subcellularLocation>
</comment>
<dbReference type="InterPro" id="IPR050835">
    <property type="entry name" value="ABC_transporter_sub-D"/>
</dbReference>
<dbReference type="OrthoDB" id="9810134at2"/>
<feature type="domain" description="ABC transmembrane type-1" evidence="7">
    <location>
        <begin position="48"/>
        <end position="297"/>
    </location>
</feature>
<keyword evidence="2" id="KW-0813">Transport</keyword>
<dbReference type="EMBL" id="WUMK01000010">
    <property type="protein sequence ID" value="MXN48444.1"/>
    <property type="molecule type" value="Genomic_DNA"/>
</dbReference>
<dbReference type="PANTHER" id="PTHR11384">
    <property type="entry name" value="ATP-BINDING CASSETTE, SUB-FAMILY D MEMBER"/>
    <property type="match status" value="1"/>
</dbReference>
<dbReference type="Pfam" id="PF06472">
    <property type="entry name" value="ABC_membrane_2"/>
    <property type="match status" value="1"/>
</dbReference>
<dbReference type="GO" id="GO:0005524">
    <property type="term" value="F:ATP binding"/>
    <property type="evidence" value="ECO:0007669"/>
    <property type="project" value="InterPro"/>
</dbReference>
<dbReference type="PANTHER" id="PTHR11384:SF59">
    <property type="entry name" value="LYSOSOMAL COBALAMIN TRANSPORTER ABCD4"/>
    <property type="match status" value="1"/>
</dbReference>
<protein>
    <recommendedName>
        <fullName evidence="7">ABC transmembrane type-1 domain-containing protein</fullName>
    </recommendedName>
</protein>
<evidence type="ECO:0000256" key="3">
    <source>
        <dbReference type="ARBA" id="ARBA00022692"/>
    </source>
</evidence>
<accession>A0A6N8SH97</accession>
<evidence type="ECO:0000256" key="2">
    <source>
        <dbReference type="ARBA" id="ARBA00022448"/>
    </source>
</evidence>
<dbReference type="GO" id="GO:0016020">
    <property type="term" value="C:membrane"/>
    <property type="evidence" value="ECO:0007669"/>
    <property type="project" value="UniProtKB-SubCell"/>
</dbReference>
<dbReference type="InterPro" id="IPR013785">
    <property type="entry name" value="Aldolase_TIM"/>
</dbReference>
<evidence type="ECO:0000256" key="6">
    <source>
        <dbReference type="SAM" id="Phobius"/>
    </source>
</evidence>